<dbReference type="AlphaFoldDB" id="A0A023AY56"/>
<dbReference type="OrthoDB" id="289250at2759"/>
<name>A0A023AY56_GRENI</name>
<evidence type="ECO:0000256" key="5">
    <source>
        <dbReference type="ARBA" id="ARBA00022691"/>
    </source>
</evidence>
<keyword evidence="3 9" id="KW-0489">Methyltransferase</keyword>
<keyword evidence="5 6" id="KW-0949">S-adenosyl-L-methionine</keyword>
<evidence type="ECO:0000256" key="3">
    <source>
        <dbReference type="ARBA" id="ARBA00022603"/>
    </source>
</evidence>
<dbReference type="eggNOG" id="KOG1099">
    <property type="taxonomic scope" value="Eukaryota"/>
</dbReference>
<dbReference type="EMBL" id="AFNH02001233">
    <property type="protein sequence ID" value="EZG43586.1"/>
    <property type="molecule type" value="Genomic_DNA"/>
</dbReference>
<dbReference type="Pfam" id="PF01728">
    <property type="entry name" value="FtsJ"/>
    <property type="match status" value="1"/>
</dbReference>
<organism evidence="9 10">
    <name type="scientific">Gregarina niphandrodes</name>
    <name type="common">Septate eugregarine</name>
    <dbReference type="NCBI Taxonomy" id="110365"/>
    <lineage>
        <taxon>Eukaryota</taxon>
        <taxon>Sar</taxon>
        <taxon>Alveolata</taxon>
        <taxon>Apicomplexa</taxon>
        <taxon>Conoidasida</taxon>
        <taxon>Gregarinasina</taxon>
        <taxon>Eugregarinorida</taxon>
        <taxon>Gregarinidae</taxon>
        <taxon>Gregarina</taxon>
    </lineage>
</organism>
<feature type="region of interest" description="Disordered" evidence="7">
    <location>
        <begin position="60"/>
        <end position="79"/>
    </location>
</feature>
<dbReference type="Gene3D" id="3.40.50.150">
    <property type="entry name" value="Vaccinia Virus protein VP39"/>
    <property type="match status" value="1"/>
</dbReference>
<dbReference type="SUPFAM" id="SSF53335">
    <property type="entry name" value="S-adenosyl-L-methionine-dependent methyltransferases"/>
    <property type="match status" value="1"/>
</dbReference>
<accession>A0A023AY56</accession>
<evidence type="ECO:0000256" key="2">
    <source>
        <dbReference type="ARBA" id="ARBA00022552"/>
    </source>
</evidence>
<dbReference type="PIRSF" id="PIRSF005461">
    <property type="entry name" value="23S_rRNA_mtase"/>
    <property type="match status" value="1"/>
</dbReference>
<dbReference type="FunFam" id="3.40.50.150:FF:000220">
    <property type="entry name" value="CAMK protein kinase"/>
    <property type="match status" value="1"/>
</dbReference>
<evidence type="ECO:0000259" key="8">
    <source>
        <dbReference type="Pfam" id="PF01728"/>
    </source>
</evidence>
<feature type="domain" description="Ribosomal RNA methyltransferase FtsJ" evidence="8">
    <location>
        <begin position="15"/>
        <end position="210"/>
    </location>
</feature>
<evidence type="ECO:0000313" key="9">
    <source>
        <dbReference type="EMBL" id="EZG43586.1"/>
    </source>
</evidence>
<protein>
    <submittedName>
        <fullName evidence="9">Ribosomal RNA methyltransferase</fullName>
        <ecNumber evidence="9">2.1.1.166</ecNumber>
    </submittedName>
</protein>
<keyword evidence="1" id="KW-0963">Cytoplasm</keyword>
<dbReference type="InterPro" id="IPR002877">
    <property type="entry name" value="RNA_MeTrfase_FtsJ_dom"/>
</dbReference>
<evidence type="ECO:0000256" key="4">
    <source>
        <dbReference type="ARBA" id="ARBA00022679"/>
    </source>
</evidence>
<sequence length="212" mass="23179">MVRDVYSRRAKDSEFRARSAYKLIQIDNEFRLFTSEVERVIDLCAAPGSWSQVIAAKLGPPSGPVGPGPDSSSAPNSGPSPILVAVDLQEMAPIRGVHCLQGDITSPATLTRIDTLLGHCPADLVVCDGAPDVTGSHVIDEHLQLDLLYAAVRVCLVELKPGGNFVTKFFKDKHAHIFVEVLTLFFQEVYTHKPPSSRDQSMEAFAICKHLR</sequence>
<dbReference type="VEuPathDB" id="CryptoDB:GNI_165360"/>
<dbReference type="OMA" id="YDDMIND"/>
<gene>
    <name evidence="9" type="ORF">GNI_165360</name>
</gene>
<dbReference type="EC" id="2.1.1.166" evidence="9"/>
<keyword evidence="10" id="KW-1185">Reference proteome</keyword>
<dbReference type="GO" id="GO:0008175">
    <property type="term" value="F:tRNA methyltransferase activity"/>
    <property type="evidence" value="ECO:0007669"/>
    <property type="project" value="TreeGrafter"/>
</dbReference>
<dbReference type="Proteomes" id="UP000019763">
    <property type="component" value="Unassembled WGS sequence"/>
</dbReference>
<dbReference type="GO" id="GO:0030488">
    <property type="term" value="P:tRNA methylation"/>
    <property type="evidence" value="ECO:0007669"/>
    <property type="project" value="TreeGrafter"/>
</dbReference>
<dbReference type="HAMAP" id="MF_01547">
    <property type="entry name" value="RNA_methyltr_E"/>
    <property type="match status" value="1"/>
</dbReference>
<proteinExistence type="inferred from homology"/>
<evidence type="ECO:0000313" key="10">
    <source>
        <dbReference type="Proteomes" id="UP000019763"/>
    </source>
</evidence>
<dbReference type="GeneID" id="22915720"/>
<dbReference type="RefSeq" id="XP_011133178.1">
    <property type="nucleotide sequence ID" value="XM_011134876.1"/>
</dbReference>
<keyword evidence="2" id="KW-0698">rRNA processing</keyword>
<evidence type="ECO:0000256" key="7">
    <source>
        <dbReference type="SAM" id="MobiDB-lite"/>
    </source>
</evidence>
<dbReference type="InterPro" id="IPR050082">
    <property type="entry name" value="RNA_methyltr_RlmE"/>
</dbReference>
<keyword evidence="4 9" id="KW-0808">Transferase</keyword>
<feature type="active site" description="Proton acceptor" evidence="6">
    <location>
        <position position="168"/>
    </location>
</feature>
<dbReference type="GO" id="GO:0005737">
    <property type="term" value="C:cytoplasm"/>
    <property type="evidence" value="ECO:0007669"/>
    <property type="project" value="TreeGrafter"/>
</dbReference>
<dbReference type="PANTHER" id="PTHR10920">
    <property type="entry name" value="RIBOSOMAL RNA METHYLTRANSFERASE"/>
    <property type="match status" value="1"/>
</dbReference>
<evidence type="ECO:0000256" key="1">
    <source>
        <dbReference type="ARBA" id="ARBA00022490"/>
    </source>
</evidence>
<dbReference type="PANTHER" id="PTHR10920:SF12">
    <property type="entry name" value="TRNA (CYTIDINE(32)_GUANOSINE(34)-2'-O)-METHYLTRANSFERASE-RELATED"/>
    <property type="match status" value="1"/>
</dbReference>
<dbReference type="InterPro" id="IPR015507">
    <property type="entry name" value="rRNA-MeTfrase_E"/>
</dbReference>
<reference evidence="9" key="1">
    <citation type="submission" date="2013-12" db="EMBL/GenBank/DDBJ databases">
        <authorList>
            <person name="Omoto C.K."/>
            <person name="Sibley D."/>
            <person name="Venepally P."/>
            <person name="Hadjithomas M."/>
            <person name="Karamycheva S."/>
            <person name="Brunk B."/>
            <person name="Roos D."/>
            <person name="Caler E."/>
            <person name="Lorenzi H."/>
        </authorList>
    </citation>
    <scope>NUCLEOTIDE SEQUENCE</scope>
</reference>
<dbReference type="InterPro" id="IPR029063">
    <property type="entry name" value="SAM-dependent_MTases_sf"/>
</dbReference>
<comment type="caution">
    <text evidence="9">The sequence shown here is derived from an EMBL/GenBank/DDBJ whole genome shotgun (WGS) entry which is preliminary data.</text>
</comment>
<dbReference type="GO" id="GO:0002181">
    <property type="term" value="P:cytoplasmic translation"/>
    <property type="evidence" value="ECO:0007669"/>
    <property type="project" value="TreeGrafter"/>
</dbReference>
<dbReference type="GO" id="GO:0006364">
    <property type="term" value="P:rRNA processing"/>
    <property type="evidence" value="ECO:0007669"/>
    <property type="project" value="UniProtKB-KW"/>
</dbReference>
<evidence type="ECO:0000256" key="6">
    <source>
        <dbReference type="PIRSR" id="PIRSR005461-1"/>
    </source>
</evidence>